<dbReference type="InterPro" id="IPR029056">
    <property type="entry name" value="Ribokinase-like"/>
</dbReference>
<evidence type="ECO:0000256" key="8">
    <source>
        <dbReference type="ARBA" id="ARBA00022777"/>
    </source>
</evidence>
<dbReference type="EC" id="2.7.1.50" evidence="4"/>
<evidence type="ECO:0000256" key="9">
    <source>
        <dbReference type="ARBA" id="ARBA00022840"/>
    </source>
</evidence>
<keyword evidence="8 12" id="KW-0418">Kinase</keyword>
<dbReference type="UniPathway" id="UPA00060">
    <property type="reaction ID" value="UER00139"/>
</dbReference>
<evidence type="ECO:0000256" key="4">
    <source>
        <dbReference type="ARBA" id="ARBA00012129"/>
    </source>
</evidence>
<dbReference type="GO" id="GO:0004417">
    <property type="term" value="F:hydroxyethylthiazole kinase activity"/>
    <property type="evidence" value="ECO:0007669"/>
    <property type="project" value="UniProtKB-EC"/>
</dbReference>
<comment type="cofactor">
    <cofactor evidence="2">
        <name>Mg(2+)</name>
        <dbReference type="ChEBI" id="CHEBI:18420"/>
    </cofactor>
</comment>
<reference evidence="12 13" key="1">
    <citation type="submission" date="2012-12" db="EMBL/GenBank/DDBJ databases">
        <title>Novel taxa of Listeriaceae from agricultural environments in the United States.</title>
        <authorList>
            <person name="den Bakker H.C."/>
            <person name="Allred A."/>
            <person name="Warchocki S."/>
            <person name="Wright E.M."/>
            <person name="Burrell A."/>
            <person name="Nightingale K.K."/>
            <person name="Kephart D."/>
            <person name="Wiedmann M."/>
        </authorList>
    </citation>
    <scope>NUCLEOTIDE SEQUENCE [LARGE SCALE GENOMIC DNA]</scope>
    <source>
        <strain evidence="12 13">FSL F6-1037</strain>
    </source>
</reference>
<evidence type="ECO:0000256" key="1">
    <source>
        <dbReference type="ARBA" id="ARBA00001771"/>
    </source>
</evidence>
<keyword evidence="13" id="KW-1185">Reference proteome</keyword>
<protein>
    <recommendedName>
        <fullName evidence="4">hydroxyethylthiazole kinase</fullName>
        <ecNumber evidence="4">2.7.1.50</ecNumber>
    </recommendedName>
</protein>
<keyword evidence="5" id="KW-0808">Transferase</keyword>
<dbReference type="GO" id="GO:0005524">
    <property type="term" value="F:ATP binding"/>
    <property type="evidence" value="ECO:0007669"/>
    <property type="project" value="UniProtKB-KW"/>
</dbReference>
<keyword evidence="11" id="KW-0784">Thiamine biosynthesis</keyword>
<evidence type="ECO:0000256" key="6">
    <source>
        <dbReference type="ARBA" id="ARBA00022723"/>
    </source>
</evidence>
<keyword evidence="10" id="KW-0460">Magnesium</keyword>
<dbReference type="GO" id="GO:0009229">
    <property type="term" value="P:thiamine diphosphate biosynthetic process"/>
    <property type="evidence" value="ECO:0007669"/>
    <property type="project" value="UniProtKB-UniPathway"/>
</dbReference>
<gene>
    <name evidence="12" type="ORF">BCAMP_12035</name>
</gene>
<evidence type="ECO:0000256" key="5">
    <source>
        <dbReference type="ARBA" id="ARBA00022679"/>
    </source>
</evidence>
<keyword evidence="7" id="KW-0547">Nucleotide-binding</keyword>
<dbReference type="Proteomes" id="UP000019243">
    <property type="component" value="Unassembled WGS sequence"/>
</dbReference>
<dbReference type="InterPro" id="IPR000417">
    <property type="entry name" value="Hyethyz_kinase"/>
</dbReference>
<comment type="caution">
    <text evidence="12">The sequence shown here is derived from an EMBL/GenBank/DDBJ whole genome shotgun (WGS) entry which is preliminary data.</text>
</comment>
<dbReference type="EMBL" id="AODH01000060">
    <property type="protein sequence ID" value="EUJ34981.1"/>
    <property type="molecule type" value="Genomic_DNA"/>
</dbReference>
<organism evidence="12 13">
    <name type="scientific">Brochothrix campestris FSL F6-1037</name>
    <dbReference type="NCBI Taxonomy" id="1265861"/>
    <lineage>
        <taxon>Bacteria</taxon>
        <taxon>Bacillati</taxon>
        <taxon>Bacillota</taxon>
        <taxon>Bacilli</taxon>
        <taxon>Bacillales</taxon>
        <taxon>Listeriaceae</taxon>
        <taxon>Brochothrix</taxon>
    </lineage>
</organism>
<evidence type="ECO:0000256" key="11">
    <source>
        <dbReference type="ARBA" id="ARBA00022977"/>
    </source>
</evidence>
<dbReference type="Pfam" id="PF02110">
    <property type="entry name" value="HK"/>
    <property type="match status" value="1"/>
</dbReference>
<proteinExistence type="predicted"/>
<keyword evidence="6" id="KW-0479">Metal-binding</keyword>
<sequence length="250" mass="28354">MIKKINKLLTIPNNNSKLLFIRNEQIKLSDYFSAINLSYDFLTYQQLFLKPKEQLADYDVLVLSFGKITVNKFECLLALGKQANKRKIPLLFSLDGLSDNSVSFQAFDKLSNQLTYTVMIGNYQDVMASAGYKGEPGESHDMELIKKIARVYRSVVVIKTEKITITDGENCFIINDMQDQLAIYDITLIEALISRYLGENNEQKIIKKVILACQHYQRILGAIEAGPKQQQILEIINTVNLTEAISGTDI</sequence>
<evidence type="ECO:0000313" key="12">
    <source>
        <dbReference type="EMBL" id="EUJ34981.1"/>
    </source>
</evidence>
<dbReference type="AlphaFoldDB" id="W7CGM0"/>
<dbReference type="GO" id="GO:0000287">
    <property type="term" value="F:magnesium ion binding"/>
    <property type="evidence" value="ECO:0007669"/>
    <property type="project" value="InterPro"/>
</dbReference>
<evidence type="ECO:0000256" key="10">
    <source>
        <dbReference type="ARBA" id="ARBA00022842"/>
    </source>
</evidence>
<evidence type="ECO:0000256" key="3">
    <source>
        <dbReference type="ARBA" id="ARBA00004868"/>
    </source>
</evidence>
<comment type="pathway">
    <text evidence="3">Cofactor biosynthesis; thiamine diphosphate biosynthesis; 4-methyl-5-(2-phosphoethyl)-thiazole from 5-(2-hydroxyethyl)-4-methylthiazole: step 1/1.</text>
</comment>
<comment type="catalytic activity">
    <reaction evidence="1">
        <text>5-(2-hydroxyethyl)-4-methylthiazole + ATP = 4-methyl-5-(2-phosphooxyethyl)-thiazole + ADP + H(+)</text>
        <dbReference type="Rhea" id="RHEA:24212"/>
        <dbReference type="ChEBI" id="CHEBI:15378"/>
        <dbReference type="ChEBI" id="CHEBI:17957"/>
        <dbReference type="ChEBI" id="CHEBI:30616"/>
        <dbReference type="ChEBI" id="CHEBI:58296"/>
        <dbReference type="ChEBI" id="CHEBI:456216"/>
        <dbReference type="EC" id="2.7.1.50"/>
    </reaction>
</comment>
<dbReference type="SUPFAM" id="SSF53613">
    <property type="entry name" value="Ribokinase-like"/>
    <property type="match status" value="1"/>
</dbReference>
<evidence type="ECO:0000256" key="7">
    <source>
        <dbReference type="ARBA" id="ARBA00022741"/>
    </source>
</evidence>
<dbReference type="Gene3D" id="3.40.1190.20">
    <property type="match status" value="1"/>
</dbReference>
<accession>W7CGM0</accession>
<evidence type="ECO:0000313" key="13">
    <source>
        <dbReference type="Proteomes" id="UP000019243"/>
    </source>
</evidence>
<name>W7CGM0_9LIST</name>
<dbReference type="RefSeq" id="WP_035315653.1">
    <property type="nucleotide sequence ID" value="NZ_AODH01000060.1"/>
</dbReference>
<dbReference type="GO" id="GO:0009228">
    <property type="term" value="P:thiamine biosynthetic process"/>
    <property type="evidence" value="ECO:0007669"/>
    <property type="project" value="UniProtKB-KW"/>
</dbReference>
<keyword evidence="9" id="KW-0067">ATP-binding</keyword>
<dbReference type="STRING" id="1265861.BCAMP_12035"/>
<evidence type="ECO:0000256" key="2">
    <source>
        <dbReference type="ARBA" id="ARBA00001946"/>
    </source>
</evidence>